<accession>A0A1D6I9Z1</accession>
<proteinExistence type="predicted"/>
<dbReference type="AlphaFoldDB" id="A0A1D6I9Z1"/>
<evidence type="ECO:0000256" key="1">
    <source>
        <dbReference type="SAM" id="MobiDB-lite"/>
    </source>
</evidence>
<keyword evidence="2" id="KW-0396">Initiation factor</keyword>
<evidence type="ECO:0000313" key="2">
    <source>
        <dbReference type="EMBL" id="ONM56807.1"/>
    </source>
</evidence>
<feature type="region of interest" description="Disordered" evidence="1">
    <location>
        <begin position="91"/>
        <end position="128"/>
    </location>
</feature>
<feature type="compositionally biased region" description="Basic residues" evidence="1">
    <location>
        <begin position="176"/>
        <end position="192"/>
    </location>
</feature>
<name>A0A1D6I9Z1_MAIZE</name>
<gene>
    <name evidence="2" type="ORF">ZEAMMB73_Zm00001d021309</name>
</gene>
<reference evidence="2" key="1">
    <citation type="submission" date="2015-12" db="EMBL/GenBank/DDBJ databases">
        <title>Update maize B73 reference genome by single molecule sequencing technologies.</title>
        <authorList>
            <consortium name="Maize Genome Sequencing Project"/>
            <person name="Ware D."/>
        </authorList>
    </citation>
    <scope>NUCLEOTIDE SEQUENCE [LARGE SCALE GENOMIC DNA]</scope>
    <source>
        <tissue evidence="2">Seedling</tissue>
    </source>
</reference>
<keyword evidence="2" id="KW-0648">Protein biosynthesis</keyword>
<dbReference type="EMBL" id="CM007650">
    <property type="protein sequence ID" value="ONM56807.1"/>
    <property type="molecule type" value="Genomic_DNA"/>
</dbReference>
<protein>
    <submittedName>
        <fullName evidence="2">Transcription initiation factor IIB-2</fullName>
    </submittedName>
</protein>
<feature type="region of interest" description="Disordered" evidence="1">
    <location>
        <begin position="172"/>
        <end position="192"/>
    </location>
</feature>
<dbReference type="GO" id="GO:0003743">
    <property type="term" value="F:translation initiation factor activity"/>
    <property type="evidence" value="ECO:0007669"/>
    <property type="project" value="UniProtKB-KW"/>
</dbReference>
<organism evidence="2">
    <name type="scientific">Zea mays</name>
    <name type="common">Maize</name>
    <dbReference type="NCBI Taxonomy" id="4577"/>
    <lineage>
        <taxon>Eukaryota</taxon>
        <taxon>Viridiplantae</taxon>
        <taxon>Streptophyta</taxon>
        <taxon>Embryophyta</taxon>
        <taxon>Tracheophyta</taxon>
        <taxon>Spermatophyta</taxon>
        <taxon>Magnoliopsida</taxon>
        <taxon>Liliopsida</taxon>
        <taxon>Poales</taxon>
        <taxon>Poaceae</taxon>
        <taxon>PACMAD clade</taxon>
        <taxon>Panicoideae</taxon>
        <taxon>Andropogonodae</taxon>
        <taxon>Andropogoneae</taxon>
        <taxon>Tripsacinae</taxon>
        <taxon>Zea</taxon>
    </lineage>
</organism>
<sequence>MRESRRAAAEELMKRKSRCLLVRAVGLAREPARDLARAGLARLGIFSSLRNRLGSPVAREPARACTSRNELEPAHRARAFFPALEEAAARRTGWRRGGTPDGGEAARRMEATSQRRTAGKAPPSLPSLSLPLSRFGALQTLNPSMYARKAANPKNLPRKHLCVASVAKLDAMATPRHARQRHTHPRRGGIDA</sequence>